<dbReference type="Proteomes" id="UP000036681">
    <property type="component" value="Unplaced"/>
</dbReference>
<protein>
    <submittedName>
        <fullName evidence="3">Uncharacterized protein</fullName>
    </submittedName>
</protein>
<name>A0A0M3HF95_ASCLU</name>
<sequence>MPVTLGEWLDDAGDGHSAESPVGRSRRKRVVRRISLRSTPDASPDRSVVAEEVSALPLTPPAQPQRCRRSDWHNGAWTGQDGSDHRGSVALGEESAVIADLTNTPSVGVEHLQSIAPGYSTAQTVRVAESQLSRSTSGRLPTSMSGIAALNMRGRALLSDDKESHNVHTGRPATAQATDTCVGRNANIRRAQYALNEDSRTTARNANSPRRVAFDALAGVSSRLALFILSSLR</sequence>
<feature type="region of interest" description="Disordered" evidence="1">
    <location>
        <begin position="1"/>
        <end position="27"/>
    </location>
</feature>
<dbReference type="AlphaFoldDB" id="A0A0M3HF95"/>
<dbReference type="WBParaSite" id="ALUE_0000019001-mRNA-1">
    <property type="protein sequence ID" value="ALUE_0000019001-mRNA-1"/>
    <property type="gene ID" value="ALUE_0000019001"/>
</dbReference>
<organism evidence="2 3">
    <name type="scientific">Ascaris lumbricoides</name>
    <name type="common">Giant roundworm</name>
    <dbReference type="NCBI Taxonomy" id="6252"/>
    <lineage>
        <taxon>Eukaryota</taxon>
        <taxon>Metazoa</taxon>
        <taxon>Ecdysozoa</taxon>
        <taxon>Nematoda</taxon>
        <taxon>Chromadorea</taxon>
        <taxon>Rhabditida</taxon>
        <taxon>Spirurina</taxon>
        <taxon>Ascaridomorpha</taxon>
        <taxon>Ascaridoidea</taxon>
        <taxon>Ascarididae</taxon>
        <taxon>Ascaris</taxon>
    </lineage>
</organism>
<evidence type="ECO:0000313" key="3">
    <source>
        <dbReference type="WBParaSite" id="ALUE_0000019001-mRNA-1"/>
    </source>
</evidence>
<evidence type="ECO:0000313" key="2">
    <source>
        <dbReference type="Proteomes" id="UP000036681"/>
    </source>
</evidence>
<proteinExistence type="predicted"/>
<keyword evidence="2" id="KW-1185">Reference proteome</keyword>
<feature type="region of interest" description="Disordered" evidence="1">
    <location>
        <begin position="58"/>
        <end position="86"/>
    </location>
</feature>
<reference evidence="3" key="1">
    <citation type="submission" date="2017-02" db="UniProtKB">
        <authorList>
            <consortium name="WormBaseParasite"/>
        </authorList>
    </citation>
    <scope>IDENTIFICATION</scope>
</reference>
<accession>A0A0M3HF95</accession>
<evidence type="ECO:0000256" key="1">
    <source>
        <dbReference type="SAM" id="MobiDB-lite"/>
    </source>
</evidence>